<evidence type="ECO:0000313" key="3">
    <source>
        <dbReference type="Proteomes" id="UP000295703"/>
    </source>
</evidence>
<feature type="region of interest" description="Disordered" evidence="1">
    <location>
        <begin position="85"/>
        <end position="109"/>
    </location>
</feature>
<reference evidence="2 3" key="1">
    <citation type="submission" date="2018-12" db="EMBL/GenBank/DDBJ databases">
        <title>Genome sequence and assembly of Colletotrichum trifolii.</title>
        <authorList>
            <person name="Gan P."/>
            <person name="Shirasu K."/>
        </authorList>
    </citation>
    <scope>NUCLEOTIDE SEQUENCE [LARGE SCALE GENOMIC DNA]</scope>
    <source>
        <strain evidence="2 3">543-2</strain>
    </source>
</reference>
<accession>A0A4R8PTL6</accession>
<sequence length="109" mass="11728">MAGRWLVKEAQQPLDRGGTKRGFLGEWGIRVSCGLSSMGAVSVVSRVLRPAPVLSRGSAILTSPKQDTKAPTFSALVRVALAGNQDYPSGISPGEEKRRPGSWPRRQLE</sequence>
<dbReference type="Proteomes" id="UP000295703">
    <property type="component" value="Unassembled WGS sequence"/>
</dbReference>
<comment type="caution">
    <text evidence="2">The sequence shown here is derived from an EMBL/GenBank/DDBJ whole genome shotgun (WGS) entry which is preliminary data.</text>
</comment>
<proteinExistence type="predicted"/>
<dbReference type="EMBL" id="RYZW01003033">
    <property type="protein sequence ID" value="TDZ27606.1"/>
    <property type="molecule type" value="Genomic_DNA"/>
</dbReference>
<name>A0A4R8PTL6_COLTR</name>
<dbReference type="AlphaFoldDB" id="A0A4R8PTL6"/>
<evidence type="ECO:0000256" key="1">
    <source>
        <dbReference type="SAM" id="MobiDB-lite"/>
    </source>
</evidence>
<evidence type="ECO:0000313" key="2">
    <source>
        <dbReference type="EMBL" id="TDZ27606.1"/>
    </source>
</evidence>
<organism evidence="2 3">
    <name type="scientific">Colletotrichum trifolii</name>
    <dbReference type="NCBI Taxonomy" id="5466"/>
    <lineage>
        <taxon>Eukaryota</taxon>
        <taxon>Fungi</taxon>
        <taxon>Dikarya</taxon>
        <taxon>Ascomycota</taxon>
        <taxon>Pezizomycotina</taxon>
        <taxon>Sordariomycetes</taxon>
        <taxon>Hypocreomycetidae</taxon>
        <taxon>Glomerellales</taxon>
        <taxon>Glomerellaceae</taxon>
        <taxon>Colletotrichum</taxon>
        <taxon>Colletotrichum orbiculare species complex</taxon>
    </lineage>
</organism>
<keyword evidence="3" id="KW-1185">Reference proteome</keyword>
<gene>
    <name evidence="2" type="ORF">CTRI78_v012229</name>
</gene>
<protein>
    <submittedName>
        <fullName evidence="2">Uncharacterized protein</fullName>
    </submittedName>
</protein>